<keyword evidence="2" id="KW-0964">Secreted</keyword>
<dbReference type="InterPro" id="IPR052080">
    <property type="entry name" value="vWF_C/EGF_Fibrillin"/>
</dbReference>
<feature type="domain" description="EGF-like" evidence="9">
    <location>
        <begin position="46"/>
        <end position="83"/>
    </location>
</feature>
<keyword evidence="3 8" id="KW-0245">EGF-like domain</keyword>
<dbReference type="Pfam" id="PF07645">
    <property type="entry name" value="EGF_CA"/>
    <property type="match status" value="4"/>
</dbReference>
<keyword evidence="4" id="KW-0732">Signal</keyword>
<feature type="domain" description="EGF-like" evidence="9">
    <location>
        <begin position="295"/>
        <end position="329"/>
    </location>
</feature>
<keyword evidence="6" id="KW-1015">Disulfide bond</keyword>
<dbReference type="PROSITE" id="PS00010">
    <property type="entry name" value="ASX_HYDROXYL"/>
    <property type="match status" value="6"/>
</dbReference>
<dbReference type="EMBL" id="HACG01018643">
    <property type="protein sequence ID" value="CEK65508.1"/>
    <property type="molecule type" value="Transcribed_RNA"/>
</dbReference>
<dbReference type="CDD" id="cd00054">
    <property type="entry name" value="EGF_CA"/>
    <property type="match status" value="3"/>
</dbReference>
<dbReference type="PROSITE" id="PS01186">
    <property type="entry name" value="EGF_2"/>
    <property type="match status" value="1"/>
</dbReference>
<dbReference type="Gene3D" id="2.10.25.10">
    <property type="entry name" value="Laminin"/>
    <property type="match status" value="8"/>
</dbReference>
<dbReference type="InterPro" id="IPR002035">
    <property type="entry name" value="VWF_A"/>
</dbReference>
<feature type="domain" description="EGF-like" evidence="9">
    <location>
        <begin position="131"/>
        <end position="168"/>
    </location>
</feature>
<dbReference type="InterPro" id="IPR013032">
    <property type="entry name" value="EGF-like_CS"/>
</dbReference>
<evidence type="ECO:0000256" key="5">
    <source>
        <dbReference type="ARBA" id="ARBA00022737"/>
    </source>
</evidence>
<evidence type="ECO:0000256" key="3">
    <source>
        <dbReference type="ARBA" id="ARBA00022536"/>
    </source>
</evidence>
<dbReference type="InterPro" id="IPR000742">
    <property type="entry name" value="EGF"/>
</dbReference>
<dbReference type="SUPFAM" id="SSF57184">
    <property type="entry name" value="Growth factor receptor domain"/>
    <property type="match status" value="2"/>
</dbReference>
<evidence type="ECO:0000256" key="4">
    <source>
        <dbReference type="ARBA" id="ARBA00022729"/>
    </source>
</evidence>
<evidence type="ECO:0000259" key="9">
    <source>
        <dbReference type="PROSITE" id="PS50026"/>
    </source>
</evidence>
<dbReference type="SMART" id="SM00327">
    <property type="entry name" value="VWA"/>
    <property type="match status" value="1"/>
</dbReference>
<keyword evidence="5" id="KW-0677">Repeat</keyword>
<comment type="subcellular location">
    <subcellularLocation>
        <location evidence="1">Secreted</location>
    </subcellularLocation>
</comment>
<accession>A0A0B6ZAK4</accession>
<evidence type="ECO:0000256" key="1">
    <source>
        <dbReference type="ARBA" id="ARBA00004613"/>
    </source>
</evidence>
<dbReference type="PANTHER" id="PTHR47333:SF4">
    <property type="entry name" value="EGF-LIKE DOMAIN-CONTAINING PROTEIN"/>
    <property type="match status" value="1"/>
</dbReference>
<dbReference type="Pfam" id="PF00092">
    <property type="entry name" value="VWA"/>
    <property type="match status" value="1"/>
</dbReference>
<dbReference type="PROSITE" id="PS01187">
    <property type="entry name" value="EGF_CA"/>
    <property type="match status" value="3"/>
</dbReference>
<dbReference type="InterPro" id="IPR036465">
    <property type="entry name" value="vWFA_dom_sf"/>
</dbReference>
<dbReference type="GO" id="GO:0005509">
    <property type="term" value="F:calcium ion binding"/>
    <property type="evidence" value="ECO:0007669"/>
    <property type="project" value="InterPro"/>
</dbReference>
<evidence type="ECO:0000256" key="6">
    <source>
        <dbReference type="ARBA" id="ARBA00023157"/>
    </source>
</evidence>
<comment type="caution">
    <text evidence="8">Lacks conserved residue(s) required for the propagation of feature annotation.</text>
</comment>
<evidence type="ECO:0000256" key="8">
    <source>
        <dbReference type="PROSITE-ProRule" id="PRU00076"/>
    </source>
</evidence>
<dbReference type="PROSITE" id="PS50234">
    <property type="entry name" value="VWFA"/>
    <property type="match status" value="1"/>
</dbReference>
<dbReference type="InterPro" id="IPR009030">
    <property type="entry name" value="Growth_fac_rcpt_cys_sf"/>
</dbReference>
<dbReference type="GO" id="GO:0005576">
    <property type="term" value="C:extracellular region"/>
    <property type="evidence" value="ECO:0007669"/>
    <property type="project" value="UniProtKB-SubCell"/>
</dbReference>
<dbReference type="CDD" id="cd01450">
    <property type="entry name" value="vWFA_subfamily_ECM"/>
    <property type="match status" value="1"/>
</dbReference>
<dbReference type="FunFam" id="2.10.25.10:FF:000240">
    <property type="entry name" value="Vitamin K-dependent protein S"/>
    <property type="match status" value="1"/>
</dbReference>
<sequence>ECEDIDECATANGNCQHICTNKRGSYECSCRAGYTVSSTDSSRCVDINECTQSLGSPCAQFCTNTDGGYTCSCRPGYRVRSSDAKTCEDIDECLNNPSPCQQICINTDGGYSCSCNPGSQVSPTDNSKCIGVDPCNGNPCAHKCTPNGNSYTCSCRSGYKIKDVTKCEDINECTQSSGSPCAHNCRNTDGGYECYCKTGYRVRPGDITKCDDINECNNKPSPCQHICTNTGGDYICSCNDGYEISSLDKNKCQAKSDPCKNNACEQDCAVSGSTAKCICDRGYSVSKKDPNKCDDNDECLKKPCQQHCQNTIGSYTCTCDPPLYAPRNNKTVCIDPGPDPCNVEPKCKQLCKLTSTGRMCYCNDGFVINEEDDRFCDEIDVCEARADIILIFDASKSIGVDKFNNQFVFAIKLIKNFNVESDNIRFGGVVFSEVAKRLFNLKDYDTQAELTKALTNVTYMNSVTFTHEALLLVDREEMFSSEKGGRADAPKIILIFTDGSPSLRTNATLAANVLKNKRVSIIILAIGQGSDLKVRDLYSIASSQDDVLLATDYDSLDTVEKKLTSKMCTASSRQG</sequence>
<dbReference type="PROSITE" id="PS50026">
    <property type="entry name" value="EGF_3"/>
    <property type="match status" value="5"/>
</dbReference>
<dbReference type="FunFam" id="2.10.25.10:FF:000005">
    <property type="entry name" value="Fibrillin 2"/>
    <property type="match status" value="2"/>
</dbReference>
<dbReference type="InterPro" id="IPR049883">
    <property type="entry name" value="NOTCH1_EGF-like"/>
</dbReference>
<feature type="domain" description="VWFA" evidence="10">
    <location>
        <begin position="387"/>
        <end position="563"/>
    </location>
</feature>
<feature type="non-terminal residue" evidence="11">
    <location>
        <position position="1"/>
    </location>
</feature>
<dbReference type="InterPro" id="IPR018097">
    <property type="entry name" value="EGF_Ca-bd_CS"/>
</dbReference>
<evidence type="ECO:0000313" key="11">
    <source>
        <dbReference type="EMBL" id="CEK65508.1"/>
    </source>
</evidence>
<dbReference type="InterPro" id="IPR001881">
    <property type="entry name" value="EGF-like_Ca-bd_dom"/>
</dbReference>
<feature type="domain" description="EGF-like" evidence="9">
    <location>
        <begin position="212"/>
        <end position="253"/>
    </location>
</feature>
<dbReference type="SMART" id="SM00179">
    <property type="entry name" value="EGF_CA"/>
    <property type="match status" value="7"/>
</dbReference>
<dbReference type="AlphaFoldDB" id="A0A0B6ZAK4"/>
<feature type="domain" description="EGF-like" evidence="9">
    <location>
        <begin position="4"/>
        <end position="40"/>
    </location>
</feature>
<organism evidence="11">
    <name type="scientific">Arion vulgaris</name>
    <dbReference type="NCBI Taxonomy" id="1028688"/>
    <lineage>
        <taxon>Eukaryota</taxon>
        <taxon>Metazoa</taxon>
        <taxon>Spiralia</taxon>
        <taxon>Lophotrochozoa</taxon>
        <taxon>Mollusca</taxon>
        <taxon>Gastropoda</taxon>
        <taxon>Heterobranchia</taxon>
        <taxon>Euthyneura</taxon>
        <taxon>Panpulmonata</taxon>
        <taxon>Eupulmonata</taxon>
        <taxon>Stylommatophora</taxon>
        <taxon>Helicina</taxon>
        <taxon>Arionoidea</taxon>
        <taxon>Arionidae</taxon>
        <taxon>Arion</taxon>
    </lineage>
</organism>
<dbReference type="InterPro" id="IPR026823">
    <property type="entry name" value="cEGF"/>
</dbReference>
<dbReference type="PRINTS" id="PR00907">
    <property type="entry name" value="THRMBOMODULN"/>
</dbReference>
<keyword evidence="7" id="KW-0325">Glycoprotein</keyword>
<dbReference type="InterPro" id="IPR000152">
    <property type="entry name" value="EGF-type_Asp/Asn_hydroxyl_site"/>
</dbReference>
<dbReference type="Pfam" id="PF12661">
    <property type="entry name" value="hEGF"/>
    <property type="match status" value="1"/>
</dbReference>
<dbReference type="SUPFAM" id="SSF53300">
    <property type="entry name" value="vWA-like"/>
    <property type="match status" value="1"/>
</dbReference>
<name>A0A0B6ZAK4_9EUPU</name>
<evidence type="ECO:0000256" key="7">
    <source>
        <dbReference type="ARBA" id="ARBA00023180"/>
    </source>
</evidence>
<evidence type="ECO:0000256" key="2">
    <source>
        <dbReference type="ARBA" id="ARBA00022525"/>
    </source>
</evidence>
<reference evidence="11" key="1">
    <citation type="submission" date="2014-12" db="EMBL/GenBank/DDBJ databases">
        <title>Insight into the proteome of Arion vulgaris.</title>
        <authorList>
            <person name="Aradska J."/>
            <person name="Bulat T."/>
            <person name="Smidak R."/>
            <person name="Sarate P."/>
            <person name="Gangsoo J."/>
            <person name="Sialana F."/>
            <person name="Bilban M."/>
            <person name="Lubec G."/>
        </authorList>
    </citation>
    <scope>NUCLEOTIDE SEQUENCE</scope>
    <source>
        <tissue evidence="11">Skin</tissue>
    </source>
</reference>
<dbReference type="SUPFAM" id="SSF57196">
    <property type="entry name" value="EGF/Laminin"/>
    <property type="match status" value="1"/>
</dbReference>
<proteinExistence type="predicted"/>
<protein>
    <recommendedName>
        <fullName evidence="12">VWFA domain-containing protein</fullName>
    </recommendedName>
</protein>
<dbReference type="SMART" id="SM00181">
    <property type="entry name" value="EGF"/>
    <property type="match status" value="9"/>
</dbReference>
<evidence type="ECO:0000259" key="10">
    <source>
        <dbReference type="PROSITE" id="PS50234"/>
    </source>
</evidence>
<dbReference type="Pfam" id="PF12662">
    <property type="entry name" value="cEGF"/>
    <property type="match status" value="1"/>
</dbReference>
<gene>
    <name evidence="11" type="primary">ORF55264</name>
</gene>
<dbReference type="Gene3D" id="3.40.50.410">
    <property type="entry name" value="von Willebrand factor, type A domain"/>
    <property type="match status" value="1"/>
</dbReference>
<evidence type="ECO:0008006" key="12">
    <source>
        <dbReference type="Google" id="ProtNLM"/>
    </source>
</evidence>
<dbReference type="PANTHER" id="PTHR47333">
    <property type="entry name" value="VON WILLEBRAND FACTOR C AND EGF DOMAIN-CONTAINING PROTEIN"/>
    <property type="match status" value="1"/>
</dbReference>